<feature type="signal peptide" evidence="2">
    <location>
        <begin position="1"/>
        <end position="20"/>
    </location>
</feature>
<feature type="compositionally biased region" description="Basic and acidic residues" evidence="1">
    <location>
        <begin position="46"/>
        <end position="63"/>
    </location>
</feature>
<accession>A0A4Y7SKS9</accession>
<keyword evidence="2" id="KW-0732">Signal</keyword>
<gene>
    <name evidence="3" type="ORF">FA13DRAFT_1741016</name>
</gene>
<sequence>MPAGVVAVDLLGWVSGVVFSVPSQLVLEASSPSVFSVAVRGASKGGDGRERHSETGEPRQSKV</sequence>
<evidence type="ECO:0000313" key="3">
    <source>
        <dbReference type="EMBL" id="TEB22493.1"/>
    </source>
</evidence>
<protein>
    <submittedName>
        <fullName evidence="3">Uncharacterized protein</fullName>
    </submittedName>
</protein>
<organism evidence="3 4">
    <name type="scientific">Coprinellus micaceus</name>
    <name type="common">Glistening ink-cap mushroom</name>
    <name type="synonym">Coprinus micaceus</name>
    <dbReference type="NCBI Taxonomy" id="71717"/>
    <lineage>
        <taxon>Eukaryota</taxon>
        <taxon>Fungi</taxon>
        <taxon>Dikarya</taxon>
        <taxon>Basidiomycota</taxon>
        <taxon>Agaricomycotina</taxon>
        <taxon>Agaricomycetes</taxon>
        <taxon>Agaricomycetidae</taxon>
        <taxon>Agaricales</taxon>
        <taxon>Agaricineae</taxon>
        <taxon>Psathyrellaceae</taxon>
        <taxon>Coprinellus</taxon>
    </lineage>
</organism>
<comment type="caution">
    <text evidence="3">The sequence shown here is derived from an EMBL/GenBank/DDBJ whole genome shotgun (WGS) entry which is preliminary data.</text>
</comment>
<proteinExistence type="predicted"/>
<evidence type="ECO:0000256" key="1">
    <source>
        <dbReference type="SAM" id="MobiDB-lite"/>
    </source>
</evidence>
<name>A0A4Y7SKS9_COPMI</name>
<evidence type="ECO:0000313" key="4">
    <source>
        <dbReference type="Proteomes" id="UP000298030"/>
    </source>
</evidence>
<feature type="chain" id="PRO_5021226371" evidence="2">
    <location>
        <begin position="21"/>
        <end position="63"/>
    </location>
</feature>
<dbReference type="AlphaFoldDB" id="A0A4Y7SKS9"/>
<reference evidence="3 4" key="1">
    <citation type="journal article" date="2019" name="Nat. Ecol. Evol.">
        <title>Megaphylogeny resolves global patterns of mushroom evolution.</title>
        <authorList>
            <person name="Varga T."/>
            <person name="Krizsan K."/>
            <person name="Foldi C."/>
            <person name="Dima B."/>
            <person name="Sanchez-Garcia M."/>
            <person name="Sanchez-Ramirez S."/>
            <person name="Szollosi G.J."/>
            <person name="Szarkandi J.G."/>
            <person name="Papp V."/>
            <person name="Albert L."/>
            <person name="Andreopoulos W."/>
            <person name="Angelini C."/>
            <person name="Antonin V."/>
            <person name="Barry K.W."/>
            <person name="Bougher N.L."/>
            <person name="Buchanan P."/>
            <person name="Buyck B."/>
            <person name="Bense V."/>
            <person name="Catcheside P."/>
            <person name="Chovatia M."/>
            <person name="Cooper J."/>
            <person name="Damon W."/>
            <person name="Desjardin D."/>
            <person name="Finy P."/>
            <person name="Geml J."/>
            <person name="Haridas S."/>
            <person name="Hughes K."/>
            <person name="Justo A."/>
            <person name="Karasinski D."/>
            <person name="Kautmanova I."/>
            <person name="Kiss B."/>
            <person name="Kocsube S."/>
            <person name="Kotiranta H."/>
            <person name="LaButti K.M."/>
            <person name="Lechner B.E."/>
            <person name="Liimatainen K."/>
            <person name="Lipzen A."/>
            <person name="Lukacs Z."/>
            <person name="Mihaltcheva S."/>
            <person name="Morgado L.N."/>
            <person name="Niskanen T."/>
            <person name="Noordeloos M.E."/>
            <person name="Ohm R.A."/>
            <person name="Ortiz-Santana B."/>
            <person name="Ovrebo C."/>
            <person name="Racz N."/>
            <person name="Riley R."/>
            <person name="Savchenko A."/>
            <person name="Shiryaev A."/>
            <person name="Soop K."/>
            <person name="Spirin V."/>
            <person name="Szebenyi C."/>
            <person name="Tomsovsky M."/>
            <person name="Tulloss R.E."/>
            <person name="Uehling J."/>
            <person name="Grigoriev I.V."/>
            <person name="Vagvolgyi C."/>
            <person name="Papp T."/>
            <person name="Martin F.M."/>
            <person name="Miettinen O."/>
            <person name="Hibbett D.S."/>
            <person name="Nagy L.G."/>
        </authorList>
    </citation>
    <scope>NUCLEOTIDE SEQUENCE [LARGE SCALE GENOMIC DNA]</scope>
    <source>
        <strain evidence="3 4">FP101781</strain>
    </source>
</reference>
<evidence type="ECO:0000256" key="2">
    <source>
        <dbReference type="SAM" id="SignalP"/>
    </source>
</evidence>
<dbReference type="EMBL" id="QPFP01000091">
    <property type="protein sequence ID" value="TEB22493.1"/>
    <property type="molecule type" value="Genomic_DNA"/>
</dbReference>
<feature type="region of interest" description="Disordered" evidence="1">
    <location>
        <begin position="40"/>
        <end position="63"/>
    </location>
</feature>
<keyword evidence="4" id="KW-1185">Reference proteome</keyword>
<dbReference type="Proteomes" id="UP000298030">
    <property type="component" value="Unassembled WGS sequence"/>
</dbReference>